<protein>
    <submittedName>
        <fullName evidence="1">Uncharacterized protein</fullName>
    </submittedName>
</protein>
<gene>
    <name evidence="1" type="ORF">MO867_23245</name>
</gene>
<dbReference type="EMBL" id="JALBWM010000550">
    <property type="protein sequence ID" value="MCO1337239.1"/>
    <property type="molecule type" value="Genomic_DNA"/>
</dbReference>
<organism evidence="1 2">
    <name type="scientific">Microbulbifer okhotskensis</name>
    <dbReference type="NCBI Taxonomy" id="2926617"/>
    <lineage>
        <taxon>Bacteria</taxon>
        <taxon>Pseudomonadati</taxon>
        <taxon>Pseudomonadota</taxon>
        <taxon>Gammaproteobacteria</taxon>
        <taxon>Cellvibrionales</taxon>
        <taxon>Microbulbiferaceae</taxon>
        <taxon>Microbulbifer</taxon>
    </lineage>
</organism>
<feature type="non-terminal residue" evidence="1">
    <location>
        <position position="75"/>
    </location>
</feature>
<keyword evidence="2" id="KW-1185">Reference proteome</keyword>
<comment type="caution">
    <text evidence="1">The sequence shown here is derived from an EMBL/GenBank/DDBJ whole genome shotgun (WGS) entry which is preliminary data.</text>
</comment>
<evidence type="ECO:0000313" key="2">
    <source>
        <dbReference type="Proteomes" id="UP001139028"/>
    </source>
</evidence>
<name>A0A9X2ESY0_9GAMM</name>
<feature type="non-terminal residue" evidence="1">
    <location>
        <position position="1"/>
    </location>
</feature>
<dbReference type="RefSeq" id="WP_252473525.1">
    <property type="nucleotide sequence ID" value="NZ_JALBWM010000550.1"/>
</dbReference>
<evidence type="ECO:0000313" key="1">
    <source>
        <dbReference type="EMBL" id="MCO1337239.1"/>
    </source>
</evidence>
<dbReference type="AlphaFoldDB" id="A0A9X2ESY0"/>
<dbReference type="Proteomes" id="UP001139028">
    <property type="component" value="Unassembled WGS sequence"/>
</dbReference>
<sequence>AAQILQGKLDRMLPNAIGPATVSTLHGAIYYMASLSVDDTRPEEGLSAVQMDFPIRQQGNPFDLMIVDEASMVGD</sequence>
<accession>A0A9X2ESY0</accession>
<proteinExistence type="predicted"/>
<reference evidence="1" key="1">
    <citation type="journal article" date="2022" name="Arch. Microbiol.">
        <title>Microbulbifer okhotskensis sp. nov., isolated from a deep bottom sediment of the Okhotsk Sea.</title>
        <authorList>
            <person name="Romanenko L."/>
            <person name="Kurilenko V."/>
            <person name="Otstavnykh N."/>
            <person name="Velansky P."/>
            <person name="Isaeva M."/>
            <person name="Mikhailov V."/>
        </authorList>
    </citation>
    <scope>NUCLEOTIDE SEQUENCE</scope>
    <source>
        <strain evidence="1">OS29</strain>
    </source>
</reference>